<dbReference type="Pfam" id="PF12787">
    <property type="entry name" value="EcsC"/>
    <property type="match status" value="1"/>
</dbReference>
<dbReference type="EMBL" id="JACHXK010000006">
    <property type="protein sequence ID" value="MBB3111067.1"/>
    <property type="molecule type" value="Genomic_DNA"/>
</dbReference>
<protein>
    <submittedName>
        <fullName evidence="1">Uncharacterized protein (DUF697 family)</fullName>
    </submittedName>
</protein>
<comment type="caution">
    <text evidence="1">The sequence shown here is derived from an EMBL/GenBank/DDBJ whole genome shotgun (WGS) entry which is preliminary data.</text>
</comment>
<sequence>MAKMNQEVITKALDWAYEKAVNGLPGAETAQELAENYMRKSSSLEEAANSLINWQISKSATSGFLTGLGGLVTLPVAIPANLASVLYVQLRMIAAIAHMGGYDLRDDKVKTFVFMCLCGNGLKDIIKDVGIVVGQKLTQAAIHRISGTVITKINQKVGFRLLTKFGTKGVINLGKMIPLAGGIIGGTADGISTATIGKVAKNLFLQGSPDGVPV</sequence>
<accession>A0A7W5AYI0</accession>
<keyword evidence="2" id="KW-1185">Reference proteome</keyword>
<proteinExistence type="predicted"/>
<reference evidence="1 2" key="1">
    <citation type="submission" date="2020-08" db="EMBL/GenBank/DDBJ databases">
        <title>Genomic Encyclopedia of Type Strains, Phase III (KMG-III): the genomes of soil and plant-associated and newly described type strains.</title>
        <authorList>
            <person name="Whitman W."/>
        </authorList>
    </citation>
    <scope>NUCLEOTIDE SEQUENCE [LARGE SCALE GENOMIC DNA]</scope>
    <source>
        <strain evidence="1 2">CECT 5862</strain>
    </source>
</reference>
<organism evidence="1 2">
    <name type="scientific">Paenibacillus phyllosphaerae</name>
    <dbReference type="NCBI Taxonomy" id="274593"/>
    <lineage>
        <taxon>Bacteria</taxon>
        <taxon>Bacillati</taxon>
        <taxon>Bacillota</taxon>
        <taxon>Bacilli</taxon>
        <taxon>Bacillales</taxon>
        <taxon>Paenibacillaceae</taxon>
        <taxon>Paenibacillus</taxon>
    </lineage>
</organism>
<evidence type="ECO:0000313" key="2">
    <source>
        <dbReference type="Proteomes" id="UP000570361"/>
    </source>
</evidence>
<dbReference type="InterPro" id="IPR024787">
    <property type="entry name" value="EcsC"/>
</dbReference>
<evidence type="ECO:0000313" key="1">
    <source>
        <dbReference type="EMBL" id="MBB3111067.1"/>
    </source>
</evidence>
<dbReference type="AlphaFoldDB" id="A0A7W5AYI0"/>
<name>A0A7W5AYI0_9BACL</name>
<gene>
    <name evidence="1" type="ORF">FHS18_003135</name>
</gene>
<dbReference type="RefSeq" id="WP_221401337.1">
    <property type="nucleotide sequence ID" value="NZ_JACHXK010000006.1"/>
</dbReference>
<dbReference type="Proteomes" id="UP000570361">
    <property type="component" value="Unassembled WGS sequence"/>
</dbReference>